<dbReference type="Proteomes" id="UP001164746">
    <property type="component" value="Chromosome 3"/>
</dbReference>
<dbReference type="EMBL" id="CP111014">
    <property type="protein sequence ID" value="WAQ97927.1"/>
    <property type="molecule type" value="Genomic_DNA"/>
</dbReference>
<keyword evidence="1" id="KW-1015">Disulfide bond</keyword>
<keyword evidence="3" id="KW-0812">Transmembrane</keyword>
<reference evidence="4" key="1">
    <citation type="submission" date="2022-11" db="EMBL/GenBank/DDBJ databases">
        <title>Centuries of genome instability and evolution in soft-shell clam transmissible cancer (bioRxiv).</title>
        <authorList>
            <person name="Hart S.F.M."/>
            <person name="Yonemitsu M.A."/>
            <person name="Giersch R.M."/>
            <person name="Beal B.F."/>
            <person name="Arriagada G."/>
            <person name="Davis B.W."/>
            <person name="Ostrander E.A."/>
            <person name="Goff S.P."/>
            <person name="Metzger M.J."/>
        </authorList>
    </citation>
    <scope>NUCLEOTIDE SEQUENCE</scope>
    <source>
        <strain evidence="4">MELC-2E11</strain>
        <tissue evidence="4">Siphon/mantle</tissue>
    </source>
</reference>
<protein>
    <recommendedName>
        <fullName evidence="6">CUB domain-containing protein</fullName>
    </recommendedName>
</protein>
<evidence type="ECO:0000313" key="5">
    <source>
        <dbReference type="Proteomes" id="UP001164746"/>
    </source>
</evidence>
<dbReference type="SUPFAM" id="SSF49854">
    <property type="entry name" value="Spermadhesin, CUB domain"/>
    <property type="match status" value="1"/>
</dbReference>
<sequence>MQSCSSCNLINIWNVKGEMESLMDAIILTTTTVPTEGIMGACPDFVVKGGMLGLEFEATHELEQIKLWRKSTSSGIGSFNIHSKSGKQVQLVITYLDMKSTPNCTNDFITVYTHGDDSDGKRLLHACRDRVSAVHIEVISLKSSLYVEFRCGNNIEYTEGFCALPSFHELVSDKNGNISSKSTINSAVKSGWYFKSDDKDMMITFTVQKNELINSPNCVAENVSIFIGKVGSCPQYDAPATYFCGGTIGELYTVPPGHIAVIQFNSEQLPTAFLAVTKPVLHKDKTVVLIIVLSVTIAGVFAVTAATVAGCMYMARKRRLRHGRILPTEPGGGQSYPTQSPPHHHQPPSYPIQEMQPVPVVIPTSLYSGGGAGLGVVPYIPSPSHTDLYSDYAGVPPPAVYKPPPFQPDFQRTT</sequence>
<dbReference type="InterPro" id="IPR035914">
    <property type="entry name" value="Sperma_CUB_dom_sf"/>
</dbReference>
<dbReference type="Gene3D" id="2.60.120.290">
    <property type="entry name" value="Spermadhesin, CUB domain"/>
    <property type="match status" value="1"/>
</dbReference>
<accession>A0ABY7DJT1</accession>
<evidence type="ECO:0000256" key="3">
    <source>
        <dbReference type="SAM" id="Phobius"/>
    </source>
</evidence>
<dbReference type="CDD" id="cd00041">
    <property type="entry name" value="CUB"/>
    <property type="match status" value="1"/>
</dbReference>
<keyword evidence="3" id="KW-0472">Membrane</keyword>
<evidence type="ECO:0000256" key="2">
    <source>
        <dbReference type="SAM" id="MobiDB-lite"/>
    </source>
</evidence>
<feature type="transmembrane region" description="Helical" evidence="3">
    <location>
        <begin position="287"/>
        <end position="315"/>
    </location>
</feature>
<feature type="region of interest" description="Disordered" evidence="2">
    <location>
        <begin position="324"/>
        <end position="353"/>
    </location>
</feature>
<gene>
    <name evidence="4" type="ORF">MAR_022300</name>
</gene>
<keyword evidence="5" id="KW-1185">Reference proteome</keyword>
<organism evidence="4 5">
    <name type="scientific">Mya arenaria</name>
    <name type="common">Soft-shell clam</name>
    <dbReference type="NCBI Taxonomy" id="6604"/>
    <lineage>
        <taxon>Eukaryota</taxon>
        <taxon>Metazoa</taxon>
        <taxon>Spiralia</taxon>
        <taxon>Lophotrochozoa</taxon>
        <taxon>Mollusca</taxon>
        <taxon>Bivalvia</taxon>
        <taxon>Autobranchia</taxon>
        <taxon>Heteroconchia</taxon>
        <taxon>Euheterodonta</taxon>
        <taxon>Imparidentia</taxon>
        <taxon>Neoheterodontei</taxon>
        <taxon>Myida</taxon>
        <taxon>Myoidea</taxon>
        <taxon>Myidae</taxon>
        <taxon>Mya</taxon>
    </lineage>
</organism>
<proteinExistence type="predicted"/>
<dbReference type="InterPro" id="IPR000859">
    <property type="entry name" value="CUB_dom"/>
</dbReference>
<evidence type="ECO:0000313" key="4">
    <source>
        <dbReference type="EMBL" id="WAQ97927.1"/>
    </source>
</evidence>
<evidence type="ECO:0008006" key="6">
    <source>
        <dbReference type="Google" id="ProtNLM"/>
    </source>
</evidence>
<name>A0ABY7DJT1_MYAAR</name>
<keyword evidence="3" id="KW-1133">Transmembrane helix</keyword>
<evidence type="ECO:0000256" key="1">
    <source>
        <dbReference type="ARBA" id="ARBA00023157"/>
    </source>
</evidence>